<comment type="caution">
    <text evidence="2">The sequence shown here is derived from an EMBL/GenBank/DDBJ whole genome shotgun (WGS) entry which is preliminary data.</text>
</comment>
<keyword evidence="1" id="KW-1133">Transmembrane helix</keyword>
<accession>A0A8J3CN91</accession>
<keyword evidence="3" id="KW-1185">Reference proteome</keyword>
<dbReference type="Proteomes" id="UP000634004">
    <property type="component" value="Unassembled WGS sequence"/>
</dbReference>
<name>A0A8J3CN91_9PROT</name>
<feature type="transmembrane region" description="Helical" evidence="1">
    <location>
        <begin position="130"/>
        <end position="147"/>
    </location>
</feature>
<sequence length="202" mass="21050">MTNETLIQDLENATRIAQAGEQAPLLGGPVGLMWASLTTVALMIHGAVVAGWIGIPAPMTGLIWATQGIVGTVLTIILSRGQSTKPGCHSFANRAAEGAWIAGIIMISTFAISLVIGAATGQTEAVDFNFIPPAAFAISAVINGMLAKLTGYGYLKFSAVMSGVATAVTLMMVRQPEMYFVAGALLILSGVIPSFIENRRAR</sequence>
<feature type="transmembrane region" description="Helical" evidence="1">
    <location>
        <begin position="179"/>
        <end position="196"/>
    </location>
</feature>
<protein>
    <submittedName>
        <fullName evidence="2">Uncharacterized protein</fullName>
    </submittedName>
</protein>
<evidence type="ECO:0000256" key="1">
    <source>
        <dbReference type="SAM" id="Phobius"/>
    </source>
</evidence>
<feature type="transmembrane region" description="Helical" evidence="1">
    <location>
        <begin position="99"/>
        <end position="118"/>
    </location>
</feature>
<gene>
    <name evidence="2" type="ORF">GCM10009069_03150</name>
</gene>
<proteinExistence type="predicted"/>
<dbReference type="RefSeq" id="WP_189494699.1">
    <property type="nucleotide sequence ID" value="NZ_BMZH01000001.1"/>
</dbReference>
<reference evidence="2" key="2">
    <citation type="submission" date="2020-09" db="EMBL/GenBank/DDBJ databases">
        <authorList>
            <person name="Sun Q."/>
            <person name="Kim S."/>
        </authorList>
    </citation>
    <scope>NUCLEOTIDE SEQUENCE</scope>
    <source>
        <strain evidence="2">KCTC 32513</strain>
    </source>
</reference>
<feature type="transmembrane region" description="Helical" evidence="1">
    <location>
        <begin position="61"/>
        <end position="78"/>
    </location>
</feature>
<feature type="transmembrane region" description="Helical" evidence="1">
    <location>
        <begin position="154"/>
        <end position="173"/>
    </location>
</feature>
<evidence type="ECO:0000313" key="2">
    <source>
        <dbReference type="EMBL" id="GHA83230.1"/>
    </source>
</evidence>
<keyword evidence="1" id="KW-0472">Membrane</keyword>
<organism evidence="2 3">
    <name type="scientific">Algimonas arctica</name>
    <dbReference type="NCBI Taxonomy" id="1479486"/>
    <lineage>
        <taxon>Bacteria</taxon>
        <taxon>Pseudomonadati</taxon>
        <taxon>Pseudomonadota</taxon>
        <taxon>Alphaproteobacteria</taxon>
        <taxon>Maricaulales</taxon>
        <taxon>Robiginitomaculaceae</taxon>
        <taxon>Algimonas</taxon>
    </lineage>
</organism>
<keyword evidence="1" id="KW-0812">Transmembrane</keyword>
<dbReference type="EMBL" id="BMZH01000001">
    <property type="protein sequence ID" value="GHA83230.1"/>
    <property type="molecule type" value="Genomic_DNA"/>
</dbReference>
<feature type="transmembrane region" description="Helical" evidence="1">
    <location>
        <begin position="32"/>
        <end position="55"/>
    </location>
</feature>
<dbReference type="AlphaFoldDB" id="A0A8J3CN91"/>
<evidence type="ECO:0000313" key="3">
    <source>
        <dbReference type="Proteomes" id="UP000634004"/>
    </source>
</evidence>
<reference evidence="2" key="1">
    <citation type="journal article" date="2014" name="Int. J. Syst. Evol. Microbiol.">
        <title>Complete genome sequence of Corynebacterium casei LMG S-19264T (=DSM 44701T), isolated from a smear-ripened cheese.</title>
        <authorList>
            <consortium name="US DOE Joint Genome Institute (JGI-PGF)"/>
            <person name="Walter F."/>
            <person name="Albersmeier A."/>
            <person name="Kalinowski J."/>
            <person name="Ruckert C."/>
        </authorList>
    </citation>
    <scope>NUCLEOTIDE SEQUENCE</scope>
    <source>
        <strain evidence="2">KCTC 32513</strain>
    </source>
</reference>